<comment type="caution">
    <text evidence="1">The sequence shown here is derived from an EMBL/GenBank/DDBJ whole genome shotgun (WGS) entry which is preliminary data.</text>
</comment>
<name>W1XSM4_9ZZZZ</name>
<dbReference type="Gene3D" id="3.40.50.300">
    <property type="entry name" value="P-loop containing nucleotide triphosphate hydrolases"/>
    <property type="match status" value="1"/>
</dbReference>
<proteinExistence type="predicted"/>
<feature type="non-terminal residue" evidence="1">
    <location>
        <position position="70"/>
    </location>
</feature>
<dbReference type="AlphaFoldDB" id="W1XSM4"/>
<dbReference type="EMBL" id="AZMM01012318">
    <property type="protein sequence ID" value="ETJ33227.1"/>
    <property type="molecule type" value="Genomic_DNA"/>
</dbReference>
<sequence length="70" mass="8562">LLLNIFRYQINQQRFTLVFINNIEIMNKMYQQYKMDIPDLICVHSEDDLRFEKIEALRRGQHKIVFTTTI</sequence>
<organism evidence="1">
    <name type="scientific">human gut metagenome</name>
    <dbReference type="NCBI Taxonomy" id="408170"/>
    <lineage>
        <taxon>unclassified sequences</taxon>
        <taxon>metagenomes</taxon>
        <taxon>organismal metagenomes</taxon>
    </lineage>
</organism>
<accession>W1XSM4</accession>
<gene>
    <name evidence="1" type="ORF">Q604_UNBC12318G0001</name>
</gene>
<dbReference type="InterPro" id="IPR027417">
    <property type="entry name" value="P-loop_NTPase"/>
</dbReference>
<feature type="non-terminal residue" evidence="1">
    <location>
        <position position="1"/>
    </location>
</feature>
<reference evidence="1" key="1">
    <citation type="submission" date="2013-12" db="EMBL/GenBank/DDBJ databases">
        <title>A Varibaculum cambriense genome reconstructed from a premature infant gut community with otherwise low bacterial novelty that shifts toward anaerobic metabolism during the third week of life.</title>
        <authorList>
            <person name="Brown C.T."/>
            <person name="Sharon I."/>
            <person name="Thomas B.C."/>
            <person name="Castelle C.J."/>
            <person name="Morowitz M.J."/>
            <person name="Banfield J.F."/>
        </authorList>
    </citation>
    <scope>NUCLEOTIDE SEQUENCE</scope>
</reference>
<protein>
    <submittedName>
        <fullName evidence="1">Type III restriction enzyme, res subunit</fullName>
    </submittedName>
</protein>
<evidence type="ECO:0000313" key="1">
    <source>
        <dbReference type="EMBL" id="ETJ33227.1"/>
    </source>
</evidence>